<evidence type="ECO:0000313" key="5">
    <source>
        <dbReference type="Proteomes" id="UP000663935"/>
    </source>
</evidence>
<name>A0ABX7SQW8_9FLAO</name>
<dbReference type="InterPro" id="IPR026444">
    <property type="entry name" value="Secre_tail"/>
</dbReference>
<organism evidence="4 5">
    <name type="scientific">Polaribacter batillariae</name>
    <dbReference type="NCBI Taxonomy" id="2808900"/>
    <lineage>
        <taxon>Bacteria</taxon>
        <taxon>Pseudomonadati</taxon>
        <taxon>Bacteroidota</taxon>
        <taxon>Flavobacteriia</taxon>
        <taxon>Flavobacteriales</taxon>
        <taxon>Flavobacteriaceae</taxon>
    </lineage>
</organism>
<feature type="chain" id="PRO_5046798428" evidence="2">
    <location>
        <begin position="22"/>
        <end position="1351"/>
    </location>
</feature>
<dbReference type="NCBIfam" id="TIGR04183">
    <property type="entry name" value="Por_Secre_tail"/>
    <property type="match status" value="1"/>
</dbReference>
<dbReference type="Proteomes" id="UP000663935">
    <property type="component" value="Chromosome"/>
</dbReference>
<proteinExistence type="predicted"/>
<evidence type="ECO:0000256" key="2">
    <source>
        <dbReference type="SAM" id="SignalP"/>
    </source>
</evidence>
<evidence type="ECO:0000259" key="3">
    <source>
        <dbReference type="Pfam" id="PF18962"/>
    </source>
</evidence>
<evidence type="ECO:0000313" key="4">
    <source>
        <dbReference type="EMBL" id="QTD36640.1"/>
    </source>
</evidence>
<dbReference type="RefSeq" id="WP_207970823.1">
    <property type="nucleotide sequence ID" value="NZ_CP071795.1"/>
</dbReference>
<dbReference type="EMBL" id="CP071795">
    <property type="protein sequence ID" value="QTD36640.1"/>
    <property type="molecule type" value="Genomic_DNA"/>
</dbReference>
<feature type="signal peptide" evidence="2">
    <location>
        <begin position="1"/>
        <end position="21"/>
    </location>
</feature>
<sequence>MKKLLLILTYIGLLYSSKSHTQTLVAGDIAFIGYNTDTGPSAGQDHSFSFITLTDIPAGEIIYFTEEGWNDDTNTWAGTSEGHVRWTAPASGVSCGTVVFVTESDADVFTTTSGSTTLQSGSGWNLSGGDQVLAYYAATVEPATTPTFISGINGDDGNGTPVSINPTTQWNDPSTGPLGVAKSGLPAGLTNGVNCVSLFVAAFTEEDNAKYTGTLTGTSTALRAAINNRANWTFNNSTAFNISPAGYSPSVTCVAPCTEPDVPTITSSPGTVCVGGSATLNISGNLNDATAWHIYTGSCGGTQIGTTTTGSFNVTSITTTTTYYVRGEGGCATAGSCGTITISPTALDNASFNYGASSYCVNDADPTPTITGLAGGSFSSTAGLSLNTSTGAIDVSASTPGTYSVTYTTTGSCPNSSSVSVTVNALDDPSFSYSASAYCVNDSDPTPTITGLGGGTFSSTAGLSINTSTGSIDVSASTPGTYVVSYTTGGTCPNSANVAVTINNLDNASFNYASATYCLNDGDPTPTITGLGGGTFSSTAGLSINASTGAIDVSASTPNTYTVTYTTAGSCPNSSNVSVTINALDDASFNYSTASYCVNDSDPTPTITGLAGGTFSSTAGLSINASTGAIDVSASTPNTYTVTYTTAGSCPNSSNVSVTINALDDASFNYSTASYCVNDADPTPTITGLAGGTFSSTAGLSINASTGAIDVSASTPNTYTVTYTTAGSCPNSSNVSVTINAVDNAMFSYSFSTYGSYESDPTPTITGLTGGTFSSTAGLTLNTSTGEIDLSASTLGTYSITYTTNGLCPNSSSVSVSILSNNTNVFTATSGNWSVSGNWSLARVPLSLDNINLNNKTVNLDVSDVTINDLNIDFGGAFNLLSGNSLTIDGNLTQNGTFTINSDATSNGSFILKGTQSGVGNVDYHRFLTTSGISTQGWHLIASPVEGKNINDFFGDVVANGTKRGIAPYINTNPATLKWNYYTNTDTPGFFTNAKGYTLKKSSAGTLNFSGSVNTNNVGVSIQVDATGDQFNAIGNPYPSYINSEIFLDNVPATRLTEKTIWLWDSEANSGVGEYVTKNSATAYKVSPGQGFFVKALNTGNVTFTEAMQTHIGGDTFLKQESRPEIKLSITDGTYVKNAEIFYIENKTTGFDDGYDSSMFNGVSNTFSLYTQLVTNNQGKNLAIQTLPNANYNQMVVPIGMNAEAGKEITFSLQTNNFPKDLKIFLEDKASNTFTRLDQLGSNYKTTIQKSLYGTGRFYLHTTSTALNIDKNAALENISIYKIDNATLRISGLYQNKASLKLFNLLGKKVVSTSFDSNGVKDISLPELAIGVYIVELTTNNGRSNKKIIIE</sequence>
<accession>A0ABX7SQW8</accession>
<protein>
    <submittedName>
        <fullName evidence="4">T9SS type A sorting domain-containing protein</fullName>
    </submittedName>
</protein>
<dbReference type="Pfam" id="PF18962">
    <property type="entry name" value="Por_Secre_tail"/>
    <property type="match status" value="1"/>
</dbReference>
<keyword evidence="1 2" id="KW-0732">Signal</keyword>
<keyword evidence="5" id="KW-1185">Reference proteome</keyword>
<evidence type="ECO:0000256" key="1">
    <source>
        <dbReference type="ARBA" id="ARBA00022729"/>
    </source>
</evidence>
<gene>
    <name evidence="4" type="ORF">JL193_10855</name>
</gene>
<reference evidence="4 5" key="1">
    <citation type="submission" date="2021-03" db="EMBL/GenBank/DDBJ databases">
        <title>Complete genome of Polaribacter_sp.G4M1.</title>
        <authorList>
            <person name="Jeong S.W."/>
            <person name="Bae J.W."/>
        </authorList>
    </citation>
    <scope>NUCLEOTIDE SEQUENCE [LARGE SCALE GENOMIC DNA]</scope>
    <source>
        <strain evidence="4 5">G4M1</strain>
    </source>
</reference>
<feature type="domain" description="Secretion system C-terminal sorting" evidence="3">
    <location>
        <begin position="1294"/>
        <end position="1350"/>
    </location>
</feature>